<keyword evidence="5" id="KW-1185">Reference proteome</keyword>
<keyword evidence="1" id="KW-0175">Coiled coil</keyword>
<dbReference type="Pfam" id="PF14303">
    <property type="entry name" value="NAM-associated"/>
    <property type="match status" value="1"/>
</dbReference>
<dbReference type="OrthoDB" id="1418084at2759"/>
<comment type="caution">
    <text evidence="4">The sequence shown here is derived from an EMBL/GenBank/DDBJ whole genome shotgun (WGS) entry which is preliminary data.</text>
</comment>
<evidence type="ECO:0000259" key="3">
    <source>
        <dbReference type="Pfam" id="PF14303"/>
    </source>
</evidence>
<accession>A0A834GY56</accession>
<dbReference type="PANTHER" id="PTHR45125:SF51">
    <property type="entry name" value="F21J9.4-RELATED"/>
    <property type="match status" value="1"/>
</dbReference>
<dbReference type="EMBL" id="WJXA01000005">
    <property type="protein sequence ID" value="KAF7142725.1"/>
    <property type="molecule type" value="Genomic_DNA"/>
</dbReference>
<evidence type="ECO:0000313" key="5">
    <source>
        <dbReference type="Proteomes" id="UP000626092"/>
    </source>
</evidence>
<evidence type="ECO:0000256" key="1">
    <source>
        <dbReference type="SAM" id="Coils"/>
    </source>
</evidence>
<organism evidence="4 5">
    <name type="scientific">Rhododendron simsii</name>
    <name type="common">Sims's rhododendron</name>
    <dbReference type="NCBI Taxonomy" id="118357"/>
    <lineage>
        <taxon>Eukaryota</taxon>
        <taxon>Viridiplantae</taxon>
        <taxon>Streptophyta</taxon>
        <taxon>Embryophyta</taxon>
        <taxon>Tracheophyta</taxon>
        <taxon>Spermatophyta</taxon>
        <taxon>Magnoliopsida</taxon>
        <taxon>eudicotyledons</taxon>
        <taxon>Gunneridae</taxon>
        <taxon>Pentapetalae</taxon>
        <taxon>asterids</taxon>
        <taxon>Ericales</taxon>
        <taxon>Ericaceae</taxon>
        <taxon>Ericoideae</taxon>
        <taxon>Rhodoreae</taxon>
        <taxon>Rhododendron</taxon>
    </lineage>
</organism>
<dbReference type="InterPro" id="IPR029466">
    <property type="entry name" value="NAM-associated_C"/>
</dbReference>
<feature type="region of interest" description="Disordered" evidence="2">
    <location>
        <begin position="326"/>
        <end position="345"/>
    </location>
</feature>
<evidence type="ECO:0000256" key="2">
    <source>
        <dbReference type="SAM" id="MobiDB-lite"/>
    </source>
</evidence>
<dbReference type="Proteomes" id="UP000626092">
    <property type="component" value="Unassembled WGS sequence"/>
</dbReference>
<sequence>MGVELGAEGVEGDEGAEVGNVGVGVEGGKEERGLVEPVGVGVDGVAEFWVARLAWRGTVALVCGDFFSRSPFPSLFLMTHLHSPAQQFPTSLGFPPFLISISTSRFIAGGFAEIFHPPKRQGMDARKDAYFTNLLEDGLILEDELSMEPQDEVGFTYANQNAEEFTQASQTSAQMGSTSKKPQRGGNFTDEEDKLLVSAYLNISLDAVQGNDQKRKTYWRRVWDYFHEHKSFISERNENSLMNRWSAIQLSVNKFCGCYAQIELRHQSGMTEEDKVSEAKTYYKSLETAKNTSKNSSKNSSFQFEHCWKQLRYQPKWLEDFERRKPKKNKTWTVPSPSTPELVDLGEGDATFVDLERPPGNKGEKERLKKRKKAEISTSPLAGILTDIKEEQKKASDKKMDIIQQLKVQEQERLQLEKEKLRQGEEKISIKQKMLHVEEMKEEERIMLVDTSVLPHVQQEYYQSRQREILQHREKRIYNC</sequence>
<feature type="coiled-coil region" evidence="1">
    <location>
        <begin position="399"/>
        <end position="427"/>
    </location>
</feature>
<evidence type="ECO:0000313" key="4">
    <source>
        <dbReference type="EMBL" id="KAF7142725.1"/>
    </source>
</evidence>
<feature type="domain" description="No apical meristem-associated C-terminal" evidence="3">
    <location>
        <begin position="301"/>
        <end position="469"/>
    </location>
</feature>
<protein>
    <recommendedName>
        <fullName evidence="3">No apical meristem-associated C-terminal domain-containing protein</fullName>
    </recommendedName>
</protein>
<dbReference type="PANTHER" id="PTHR45125">
    <property type="entry name" value="F21J9.4-RELATED"/>
    <property type="match status" value="1"/>
</dbReference>
<feature type="region of interest" description="Disordered" evidence="2">
    <location>
        <begin position="1"/>
        <end position="24"/>
    </location>
</feature>
<name>A0A834GY56_RHOSS</name>
<feature type="region of interest" description="Disordered" evidence="2">
    <location>
        <begin position="166"/>
        <end position="188"/>
    </location>
</feature>
<feature type="compositionally biased region" description="Polar residues" evidence="2">
    <location>
        <begin position="166"/>
        <end position="180"/>
    </location>
</feature>
<proteinExistence type="predicted"/>
<dbReference type="AlphaFoldDB" id="A0A834GY56"/>
<gene>
    <name evidence="4" type="ORF">RHSIM_Rhsim05G0091700</name>
</gene>
<reference evidence="4" key="1">
    <citation type="submission" date="2019-11" db="EMBL/GenBank/DDBJ databases">
        <authorList>
            <person name="Liu Y."/>
            <person name="Hou J."/>
            <person name="Li T.-Q."/>
            <person name="Guan C.-H."/>
            <person name="Wu X."/>
            <person name="Wu H.-Z."/>
            <person name="Ling F."/>
            <person name="Zhang R."/>
            <person name="Shi X.-G."/>
            <person name="Ren J.-P."/>
            <person name="Chen E.-F."/>
            <person name="Sun J.-M."/>
        </authorList>
    </citation>
    <scope>NUCLEOTIDE SEQUENCE</scope>
    <source>
        <strain evidence="4">Adult_tree_wgs_1</strain>
        <tissue evidence="4">Leaves</tissue>
    </source>
</reference>